<dbReference type="Pfam" id="PF03724">
    <property type="entry name" value="META"/>
    <property type="match status" value="1"/>
</dbReference>
<feature type="domain" description="DUF306" evidence="1">
    <location>
        <begin position="68"/>
        <end position="155"/>
    </location>
</feature>
<evidence type="ECO:0000259" key="1">
    <source>
        <dbReference type="Pfam" id="PF03724"/>
    </source>
</evidence>
<proteinExistence type="predicted"/>
<reference evidence="2 3" key="1">
    <citation type="submission" date="2019-06" db="EMBL/GenBank/DDBJ databases">
        <title>Draft genome sequence of Methanolobus vulcani B1d.</title>
        <authorList>
            <person name="Creighbaum A.J."/>
            <person name="Ticak T."/>
            <person name="Hariraju D."/>
            <person name="Arivett B.A."/>
            <person name="Ferguson D.J.Jr."/>
        </authorList>
    </citation>
    <scope>NUCLEOTIDE SEQUENCE [LARGE SCALE GENOMIC DNA]</scope>
    <source>
        <strain evidence="2 3">B1d</strain>
    </source>
</reference>
<evidence type="ECO:0000313" key="2">
    <source>
        <dbReference type="EMBL" id="TQD25879.1"/>
    </source>
</evidence>
<dbReference type="PROSITE" id="PS51257">
    <property type="entry name" value="PROKAR_LIPOPROTEIN"/>
    <property type="match status" value="1"/>
</dbReference>
<evidence type="ECO:0000313" key="3">
    <source>
        <dbReference type="Proteomes" id="UP000319335"/>
    </source>
</evidence>
<comment type="caution">
    <text evidence="2">The sequence shown here is derived from an EMBL/GenBank/DDBJ whole genome shotgun (WGS) entry which is preliminary data.</text>
</comment>
<name>A0A7Z8KNR6_9EURY</name>
<dbReference type="OrthoDB" id="140758at2157"/>
<protein>
    <submittedName>
        <fullName evidence="2">META domain-containing protein</fullName>
    </submittedName>
</protein>
<organism evidence="2 3">
    <name type="scientific">Methanolobus vulcani</name>
    <dbReference type="NCBI Taxonomy" id="38026"/>
    <lineage>
        <taxon>Archaea</taxon>
        <taxon>Methanobacteriati</taxon>
        <taxon>Methanobacteriota</taxon>
        <taxon>Stenosarchaea group</taxon>
        <taxon>Methanomicrobia</taxon>
        <taxon>Methanosarcinales</taxon>
        <taxon>Methanosarcinaceae</taxon>
        <taxon>Methanolobus</taxon>
    </lineage>
</organism>
<sequence length="159" mass="17815">MIFAGKLIRILIVLTMVTIAISVSACMEKDLSRENDFEDMVTNVESISNVTWEWAGIIEVDVKEPLVVPDPKKYTIKFMENSTYYIVADCNTGSGTYVLDNGSIKLTPGPMTLMACGEGSVDDKYLAYLENADLVVLEGEQLKLYQKDSDDRMLFSLQY</sequence>
<dbReference type="InterPro" id="IPR038670">
    <property type="entry name" value="HslJ-like_sf"/>
</dbReference>
<dbReference type="Gene3D" id="2.40.128.270">
    <property type="match status" value="1"/>
</dbReference>
<dbReference type="Proteomes" id="UP000319335">
    <property type="component" value="Unassembled WGS sequence"/>
</dbReference>
<dbReference type="RefSeq" id="WP_154809510.1">
    <property type="nucleotide sequence ID" value="NZ_VIAQ01000013.1"/>
</dbReference>
<accession>A0A7Z8KNR6</accession>
<gene>
    <name evidence="2" type="ORF">FKV42_06820</name>
</gene>
<dbReference type="EMBL" id="VIAQ01000013">
    <property type="protein sequence ID" value="TQD25879.1"/>
    <property type="molecule type" value="Genomic_DNA"/>
</dbReference>
<keyword evidence="3" id="KW-1185">Reference proteome</keyword>
<dbReference type="AlphaFoldDB" id="A0A7Z8KNR6"/>
<dbReference type="InterPro" id="IPR005184">
    <property type="entry name" value="DUF306_Meta_HslJ"/>
</dbReference>